<sequence>MESTTEPIAIVGMACRLPGAVTSPASLWQLLRDGRCAQGHAPPSRFSTQGWTRSDNHARAGYFLNDDIRAFDHDFFGILAAEAAYMDPQQRLLLEVVYECFESAGVRLDQVSGSDTGCYVGNFTYDYPVMQSKDAEFLHRYSATGMGATILSNRISHTFNMTGPRWESTPVAAPIAPR</sequence>
<dbReference type="InterPro" id="IPR016039">
    <property type="entry name" value="Thiolase-like"/>
</dbReference>
<gene>
    <name evidence="4" type="ORF">T310_8308</name>
</gene>
<dbReference type="PANTHER" id="PTHR43775">
    <property type="entry name" value="FATTY ACID SYNTHASE"/>
    <property type="match status" value="1"/>
</dbReference>
<dbReference type="InterPro" id="IPR020841">
    <property type="entry name" value="PKS_Beta-ketoAc_synthase_dom"/>
</dbReference>
<dbReference type="GeneID" id="25320568"/>
<reference evidence="4 5" key="1">
    <citation type="submission" date="2015-04" db="EMBL/GenBank/DDBJ databases">
        <authorList>
            <person name="Heijne W.H."/>
            <person name="Fedorova N.D."/>
            <person name="Nierman W.C."/>
            <person name="Vollebregt A.W."/>
            <person name="Zhao Z."/>
            <person name="Wu L."/>
            <person name="Kumar M."/>
            <person name="Stam H."/>
            <person name="van den Berg M.A."/>
            <person name="Pel H.J."/>
        </authorList>
    </citation>
    <scope>NUCLEOTIDE SEQUENCE [LARGE SCALE GENOMIC DNA]</scope>
    <source>
        <strain evidence="4 5">CBS 393.64</strain>
    </source>
</reference>
<dbReference type="PANTHER" id="PTHR43775:SF50">
    <property type="entry name" value="HIGHLY REDUCING POLYKETIDE SYNTHASE SRDA"/>
    <property type="match status" value="1"/>
</dbReference>
<dbReference type="Pfam" id="PF00109">
    <property type="entry name" value="ketoacyl-synt"/>
    <property type="match status" value="1"/>
</dbReference>
<feature type="domain" description="Ketosynthase family 3 (KS3)" evidence="3">
    <location>
        <begin position="5"/>
        <end position="178"/>
    </location>
</feature>
<dbReference type="Gene3D" id="3.40.47.10">
    <property type="match status" value="1"/>
</dbReference>
<evidence type="ECO:0000256" key="2">
    <source>
        <dbReference type="ARBA" id="ARBA00022553"/>
    </source>
</evidence>
<dbReference type="CDD" id="cd00833">
    <property type="entry name" value="PKS"/>
    <property type="match status" value="1"/>
</dbReference>
<keyword evidence="1" id="KW-0596">Phosphopantetheine</keyword>
<dbReference type="SMART" id="SM00825">
    <property type="entry name" value="PKS_KS"/>
    <property type="match status" value="1"/>
</dbReference>
<evidence type="ECO:0000259" key="3">
    <source>
        <dbReference type="PROSITE" id="PS52004"/>
    </source>
</evidence>
<proteinExistence type="predicted"/>
<organism evidence="4 5">
    <name type="scientific">Rasamsonia emersonii (strain ATCC 16479 / CBS 393.64 / IMI 116815)</name>
    <dbReference type="NCBI Taxonomy" id="1408163"/>
    <lineage>
        <taxon>Eukaryota</taxon>
        <taxon>Fungi</taxon>
        <taxon>Dikarya</taxon>
        <taxon>Ascomycota</taxon>
        <taxon>Pezizomycotina</taxon>
        <taxon>Eurotiomycetes</taxon>
        <taxon>Eurotiomycetidae</taxon>
        <taxon>Eurotiales</taxon>
        <taxon>Trichocomaceae</taxon>
        <taxon>Rasamsonia</taxon>
    </lineage>
</organism>
<dbReference type="RefSeq" id="XP_013324362.1">
    <property type="nucleotide sequence ID" value="XM_013468908.1"/>
</dbReference>
<dbReference type="InterPro" id="IPR050091">
    <property type="entry name" value="PKS_NRPS_Biosynth_Enz"/>
</dbReference>
<dbReference type="GO" id="GO:0004312">
    <property type="term" value="F:fatty acid synthase activity"/>
    <property type="evidence" value="ECO:0007669"/>
    <property type="project" value="TreeGrafter"/>
</dbReference>
<dbReference type="SUPFAM" id="SSF53901">
    <property type="entry name" value="Thiolase-like"/>
    <property type="match status" value="1"/>
</dbReference>
<dbReference type="AlphaFoldDB" id="A0A0F4YI25"/>
<evidence type="ECO:0000313" key="4">
    <source>
        <dbReference type="EMBL" id="KKA17750.1"/>
    </source>
</evidence>
<dbReference type="OrthoDB" id="329835at2759"/>
<dbReference type="InterPro" id="IPR014030">
    <property type="entry name" value="Ketoacyl_synth_N"/>
</dbReference>
<dbReference type="EMBL" id="LASV01000565">
    <property type="protein sequence ID" value="KKA17750.1"/>
    <property type="molecule type" value="Genomic_DNA"/>
</dbReference>
<dbReference type="GO" id="GO:0044550">
    <property type="term" value="P:secondary metabolite biosynthetic process"/>
    <property type="evidence" value="ECO:0007669"/>
    <property type="project" value="TreeGrafter"/>
</dbReference>
<evidence type="ECO:0000313" key="5">
    <source>
        <dbReference type="Proteomes" id="UP000053958"/>
    </source>
</evidence>
<protein>
    <recommendedName>
        <fullName evidence="3">Ketosynthase family 3 (KS3) domain-containing protein</fullName>
    </recommendedName>
</protein>
<keyword evidence="5" id="KW-1185">Reference proteome</keyword>
<dbReference type="Proteomes" id="UP000053958">
    <property type="component" value="Unassembled WGS sequence"/>
</dbReference>
<name>A0A0F4YI25_RASE3</name>
<comment type="caution">
    <text evidence="4">The sequence shown here is derived from an EMBL/GenBank/DDBJ whole genome shotgun (WGS) entry which is preliminary data.</text>
</comment>
<evidence type="ECO:0000256" key="1">
    <source>
        <dbReference type="ARBA" id="ARBA00022450"/>
    </source>
</evidence>
<accession>A0A0F4YI25</accession>
<keyword evidence="2" id="KW-0597">Phosphoprotein</keyword>
<dbReference type="STRING" id="1408163.A0A0F4YI25"/>
<dbReference type="GO" id="GO:0006633">
    <property type="term" value="P:fatty acid biosynthetic process"/>
    <property type="evidence" value="ECO:0007669"/>
    <property type="project" value="TreeGrafter"/>
</dbReference>
<dbReference type="SMR" id="A0A0F4YI25"/>
<dbReference type="PROSITE" id="PS52004">
    <property type="entry name" value="KS3_2"/>
    <property type="match status" value="1"/>
</dbReference>